<dbReference type="GO" id="GO:0005886">
    <property type="term" value="C:plasma membrane"/>
    <property type="evidence" value="ECO:0007669"/>
    <property type="project" value="UniProtKB-SubCell"/>
</dbReference>
<organism evidence="3 4">
    <name type="scientific">Hujiaoplasma nucleasis</name>
    <dbReference type="NCBI Taxonomy" id="2725268"/>
    <lineage>
        <taxon>Bacteria</taxon>
        <taxon>Bacillati</taxon>
        <taxon>Mycoplasmatota</taxon>
        <taxon>Mollicutes</taxon>
        <taxon>Candidatus Izemoplasmatales</taxon>
        <taxon>Hujiaoplasmataceae</taxon>
        <taxon>Hujiaoplasma</taxon>
    </lineage>
</organism>
<sequence>MKNWVIKMIKKYQEATSTKNPTCKYHPSCSNYAIDAYKNYNIFYASLLSLWRIIRCNPFSRGGYDPIPKFKKNHIQPNQIPKGHKHEKSD</sequence>
<keyword evidence="1" id="KW-0472">Membrane</keyword>
<evidence type="ECO:0000313" key="4">
    <source>
        <dbReference type="Proteomes" id="UP000512167"/>
    </source>
</evidence>
<dbReference type="KEGG" id="tbk:HF295_06920"/>
<dbReference type="PANTHER" id="PTHR33383">
    <property type="entry name" value="MEMBRANE PROTEIN INSERTION EFFICIENCY FACTOR-RELATED"/>
    <property type="match status" value="1"/>
</dbReference>
<dbReference type="HAMAP" id="MF_00386">
    <property type="entry name" value="UPF0161_YidD"/>
    <property type="match status" value="1"/>
</dbReference>
<comment type="similarity">
    <text evidence="1">Belongs to the UPF0161 family.</text>
</comment>
<keyword evidence="4" id="KW-1185">Reference proteome</keyword>
<evidence type="ECO:0000256" key="1">
    <source>
        <dbReference type="HAMAP-Rule" id="MF_00386"/>
    </source>
</evidence>
<reference evidence="3 4" key="1">
    <citation type="submission" date="2020-04" db="EMBL/GenBank/DDBJ databases">
        <authorList>
            <person name="Zheng R.K."/>
            <person name="Sun C.M."/>
        </authorList>
    </citation>
    <scope>NUCLEOTIDE SEQUENCE [LARGE SCALE GENOMIC DNA]</scope>
    <source>
        <strain evidence="4">zrk29</strain>
    </source>
</reference>
<protein>
    <recommendedName>
        <fullName evidence="1">Putative membrane protein insertion efficiency factor</fullName>
    </recommendedName>
</protein>
<evidence type="ECO:0000313" key="3">
    <source>
        <dbReference type="EMBL" id="QLY40588.1"/>
    </source>
</evidence>
<proteinExistence type="inferred from homology"/>
<dbReference type="Proteomes" id="UP000512167">
    <property type="component" value="Chromosome"/>
</dbReference>
<dbReference type="Pfam" id="PF01809">
    <property type="entry name" value="YidD"/>
    <property type="match status" value="1"/>
</dbReference>
<evidence type="ECO:0000256" key="2">
    <source>
        <dbReference type="SAM" id="MobiDB-lite"/>
    </source>
</evidence>
<dbReference type="EMBL" id="CP051151">
    <property type="protein sequence ID" value="QLY40588.1"/>
    <property type="molecule type" value="Genomic_DNA"/>
</dbReference>
<comment type="subcellular location">
    <subcellularLocation>
        <location evidence="1">Cell membrane</location>
        <topology evidence="1">Peripheral membrane protein</topology>
        <orientation evidence="1">Cytoplasmic side</orientation>
    </subcellularLocation>
</comment>
<name>A0A7L6N5R1_9MOLU</name>
<dbReference type="InterPro" id="IPR002696">
    <property type="entry name" value="Membr_insert_effic_factor_YidD"/>
</dbReference>
<gene>
    <name evidence="3" type="primary">yidD</name>
    <name evidence="3" type="ORF">HF295_06920</name>
</gene>
<dbReference type="PANTHER" id="PTHR33383:SF1">
    <property type="entry name" value="MEMBRANE PROTEIN INSERTION EFFICIENCY FACTOR-RELATED"/>
    <property type="match status" value="1"/>
</dbReference>
<keyword evidence="1" id="KW-1003">Cell membrane</keyword>
<accession>A0A7L6N5R1</accession>
<dbReference type="AlphaFoldDB" id="A0A7L6N5R1"/>
<dbReference type="NCBIfam" id="TIGR00278">
    <property type="entry name" value="membrane protein insertion efficiency factor YidD"/>
    <property type="match status" value="1"/>
</dbReference>
<feature type="region of interest" description="Disordered" evidence="2">
    <location>
        <begin position="68"/>
        <end position="90"/>
    </location>
</feature>
<comment type="function">
    <text evidence="1">Could be involved in insertion of integral membrane proteins into the membrane.</text>
</comment>
<dbReference type="SMART" id="SM01234">
    <property type="entry name" value="Haemolytic"/>
    <property type="match status" value="1"/>
</dbReference>